<evidence type="ECO:0008006" key="4">
    <source>
        <dbReference type="Google" id="ProtNLM"/>
    </source>
</evidence>
<gene>
    <name evidence="2" type="ORF">GCM10009430_48800</name>
</gene>
<keyword evidence="3" id="KW-1185">Reference proteome</keyword>
<dbReference type="Proteomes" id="UP001501758">
    <property type="component" value="Unassembled WGS sequence"/>
</dbReference>
<comment type="caution">
    <text evidence="2">The sequence shown here is derived from an EMBL/GenBank/DDBJ whole genome shotgun (WGS) entry which is preliminary data.</text>
</comment>
<organism evidence="2 3">
    <name type="scientific">Aquimarina litoralis</name>
    <dbReference type="NCBI Taxonomy" id="584605"/>
    <lineage>
        <taxon>Bacteria</taxon>
        <taxon>Pseudomonadati</taxon>
        <taxon>Bacteroidota</taxon>
        <taxon>Flavobacteriia</taxon>
        <taxon>Flavobacteriales</taxon>
        <taxon>Flavobacteriaceae</taxon>
        <taxon>Aquimarina</taxon>
    </lineage>
</organism>
<protein>
    <recommendedName>
        <fullName evidence="4">DUF4280 domain-containing protein</fullName>
    </recommendedName>
</protein>
<dbReference type="EMBL" id="BAAAGE010000009">
    <property type="protein sequence ID" value="GAA0734037.1"/>
    <property type="molecule type" value="Genomic_DNA"/>
</dbReference>
<proteinExistence type="predicted"/>
<dbReference type="InterPro" id="IPR025460">
    <property type="entry name" value="DUF4280"/>
</dbReference>
<evidence type="ECO:0000256" key="1">
    <source>
        <dbReference type="SAM" id="MobiDB-lite"/>
    </source>
</evidence>
<evidence type="ECO:0000313" key="2">
    <source>
        <dbReference type="EMBL" id="GAA0734037.1"/>
    </source>
</evidence>
<dbReference type="RefSeq" id="WP_343914870.1">
    <property type="nucleotide sequence ID" value="NZ_BAAAGE010000009.1"/>
</dbReference>
<name>A0ABN1JAP4_9FLAO</name>
<sequence length="143" mass="15440">MSGKKYVCNGAKIECPLCTKPIGKLKVTSNSIKLQDKTWANIKDKTKANLKFSGKCLKSPKQKIPCKAIISPVKWINTGEILIQGNKALLECSTIKCSYGGATIKIKDHIQKSEPEAIASTDVDGITPDEPVSNSLASSEFSN</sequence>
<evidence type="ECO:0000313" key="3">
    <source>
        <dbReference type="Proteomes" id="UP001501758"/>
    </source>
</evidence>
<reference evidence="2 3" key="1">
    <citation type="journal article" date="2019" name="Int. J. Syst. Evol. Microbiol.">
        <title>The Global Catalogue of Microorganisms (GCM) 10K type strain sequencing project: providing services to taxonomists for standard genome sequencing and annotation.</title>
        <authorList>
            <consortium name="The Broad Institute Genomics Platform"/>
            <consortium name="The Broad Institute Genome Sequencing Center for Infectious Disease"/>
            <person name="Wu L."/>
            <person name="Ma J."/>
        </authorList>
    </citation>
    <scope>NUCLEOTIDE SEQUENCE [LARGE SCALE GENOMIC DNA]</scope>
    <source>
        <strain evidence="2 3">JCM 15974</strain>
    </source>
</reference>
<accession>A0ABN1JAP4</accession>
<feature type="region of interest" description="Disordered" evidence="1">
    <location>
        <begin position="117"/>
        <end position="143"/>
    </location>
</feature>
<feature type="compositionally biased region" description="Polar residues" evidence="1">
    <location>
        <begin position="132"/>
        <end position="143"/>
    </location>
</feature>
<dbReference type="Pfam" id="PF14107">
    <property type="entry name" value="DUF4280"/>
    <property type="match status" value="1"/>
</dbReference>